<protein>
    <submittedName>
        <fullName evidence="2">Uncharacterized protein</fullName>
    </submittedName>
</protein>
<accession>A0A6C0HC71</accession>
<feature type="transmembrane region" description="Helical" evidence="1">
    <location>
        <begin position="12"/>
        <end position="31"/>
    </location>
</feature>
<dbReference type="AlphaFoldDB" id="A0A6C0HC71"/>
<evidence type="ECO:0000256" key="1">
    <source>
        <dbReference type="SAM" id="Phobius"/>
    </source>
</evidence>
<dbReference type="EMBL" id="MN739927">
    <property type="protein sequence ID" value="QHT78044.1"/>
    <property type="molecule type" value="Genomic_DNA"/>
</dbReference>
<evidence type="ECO:0000313" key="2">
    <source>
        <dbReference type="EMBL" id="QHT78044.1"/>
    </source>
</evidence>
<reference evidence="2" key="1">
    <citation type="journal article" date="2020" name="Nature">
        <title>Giant virus diversity and host interactions through global metagenomics.</title>
        <authorList>
            <person name="Schulz F."/>
            <person name="Roux S."/>
            <person name="Paez-Espino D."/>
            <person name="Jungbluth S."/>
            <person name="Walsh D.A."/>
            <person name="Denef V.J."/>
            <person name="McMahon K.D."/>
            <person name="Konstantinidis K.T."/>
            <person name="Eloe-Fadrosh E.A."/>
            <person name="Kyrpides N.C."/>
            <person name="Woyke T."/>
        </authorList>
    </citation>
    <scope>NUCLEOTIDE SEQUENCE</scope>
    <source>
        <strain evidence="2">GVMAG-M-3300023179-90</strain>
    </source>
</reference>
<sequence length="36" mass="4294">MSKNEKGPIIFFRKIMIFDFAAVCSEMRFFVKMLFA</sequence>
<keyword evidence="1" id="KW-0472">Membrane</keyword>
<keyword evidence="1" id="KW-0812">Transmembrane</keyword>
<name>A0A6C0HC71_9ZZZZ</name>
<proteinExistence type="predicted"/>
<keyword evidence="1" id="KW-1133">Transmembrane helix</keyword>
<organism evidence="2">
    <name type="scientific">viral metagenome</name>
    <dbReference type="NCBI Taxonomy" id="1070528"/>
    <lineage>
        <taxon>unclassified sequences</taxon>
        <taxon>metagenomes</taxon>
        <taxon>organismal metagenomes</taxon>
    </lineage>
</organism>